<evidence type="ECO:0000313" key="3">
    <source>
        <dbReference type="EMBL" id="SFD40195.1"/>
    </source>
</evidence>
<sequence>MERLRYRLITGPDNAEFCRRISALLEEGYVLHGSPTLTCNGDSVIAGQAVILPSEQD</sequence>
<name>A0A1H6E506_9PSEU</name>
<protein>
    <recommendedName>
        <fullName evidence="1">DUF1737 domain-containing protein</fullName>
    </recommendedName>
</protein>
<reference evidence="4 5" key="2">
    <citation type="submission" date="2016-10" db="EMBL/GenBank/DDBJ databases">
        <authorList>
            <person name="Varghese N."/>
            <person name="Submissions S."/>
        </authorList>
    </citation>
    <scope>NUCLEOTIDE SEQUENCE [LARGE SCALE GENOMIC DNA]</scope>
    <source>
        <strain evidence="5">ATCC 20501</strain>
        <strain evidence="3 4">CGMCC 4.3529</strain>
    </source>
</reference>
<dbReference type="Proteomes" id="UP000236729">
    <property type="component" value="Unassembled WGS sequence"/>
</dbReference>
<accession>A0A1I1S0Y1</accession>
<dbReference type="Pfam" id="PF08410">
    <property type="entry name" value="DUF1737"/>
    <property type="match status" value="1"/>
</dbReference>
<dbReference type="AlphaFoldDB" id="A0A1H6E506"/>
<dbReference type="EMBL" id="FNVB01000009">
    <property type="protein sequence ID" value="SEG92762.1"/>
    <property type="molecule type" value="Genomic_DNA"/>
</dbReference>
<dbReference type="EMBL" id="FOME01000004">
    <property type="protein sequence ID" value="SFD40195.1"/>
    <property type="molecule type" value="Genomic_DNA"/>
</dbReference>
<evidence type="ECO:0000313" key="2">
    <source>
        <dbReference type="EMBL" id="SEG92762.1"/>
    </source>
</evidence>
<reference evidence="2" key="1">
    <citation type="submission" date="2016-10" db="EMBL/GenBank/DDBJ databases">
        <authorList>
            <person name="de Groot N.N."/>
        </authorList>
    </citation>
    <scope>NUCLEOTIDE SEQUENCE [LARGE SCALE GENOMIC DNA]</scope>
    <source>
        <strain evidence="2">ATCC 20501</strain>
    </source>
</reference>
<gene>
    <name evidence="2" type="ORF">SAMN02982929_05649</name>
    <name evidence="3" type="ORF">SAMN05216506_104179</name>
</gene>
<feature type="domain" description="DUF1737" evidence="1">
    <location>
        <begin position="5"/>
        <end position="51"/>
    </location>
</feature>
<accession>A0A1H6E506</accession>
<dbReference type="Proteomes" id="UP000199690">
    <property type="component" value="Unassembled WGS sequence"/>
</dbReference>
<dbReference type="RefSeq" id="WP_093351591.1">
    <property type="nucleotide sequence ID" value="NZ_FNVB01000009.1"/>
</dbReference>
<evidence type="ECO:0000313" key="4">
    <source>
        <dbReference type="Proteomes" id="UP000199690"/>
    </source>
</evidence>
<evidence type="ECO:0000313" key="5">
    <source>
        <dbReference type="Proteomes" id="UP000236729"/>
    </source>
</evidence>
<dbReference type="InterPro" id="IPR013619">
    <property type="entry name" value="DUF1737"/>
</dbReference>
<proteinExistence type="predicted"/>
<evidence type="ECO:0000259" key="1">
    <source>
        <dbReference type="Pfam" id="PF08410"/>
    </source>
</evidence>
<keyword evidence="4" id="KW-1185">Reference proteome</keyword>
<organism evidence="2 5">
    <name type="scientific">Saccharopolyspora kobensis</name>
    <dbReference type="NCBI Taxonomy" id="146035"/>
    <lineage>
        <taxon>Bacteria</taxon>
        <taxon>Bacillati</taxon>
        <taxon>Actinomycetota</taxon>
        <taxon>Actinomycetes</taxon>
        <taxon>Pseudonocardiales</taxon>
        <taxon>Pseudonocardiaceae</taxon>
        <taxon>Saccharopolyspora</taxon>
    </lineage>
</organism>